<dbReference type="Gene3D" id="2.40.128.130">
    <property type="entry name" value="Autotransporter beta-domain"/>
    <property type="match status" value="1"/>
</dbReference>
<feature type="compositionally biased region" description="Low complexity" evidence="2">
    <location>
        <begin position="247"/>
        <end position="264"/>
    </location>
</feature>
<feature type="compositionally biased region" description="Polar residues" evidence="2">
    <location>
        <begin position="226"/>
        <end position="239"/>
    </location>
</feature>
<feature type="region of interest" description="Disordered" evidence="2">
    <location>
        <begin position="845"/>
        <end position="871"/>
    </location>
</feature>
<protein>
    <submittedName>
        <fullName evidence="5">Surface antigen</fullName>
    </submittedName>
</protein>
<feature type="region of interest" description="Disordered" evidence="2">
    <location>
        <begin position="493"/>
        <end position="515"/>
    </location>
</feature>
<evidence type="ECO:0000256" key="3">
    <source>
        <dbReference type="SAM" id="Phobius"/>
    </source>
</evidence>
<dbReference type="EMBL" id="AY355352">
    <property type="protein sequence ID" value="AAU06429.1"/>
    <property type="molecule type" value="Genomic_DNA"/>
</dbReference>
<feature type="coiled-coil region" evidence="1">
    <location>
        <begin position="915"/>
        <end position="967"/>
    </location>
</feature>
<gene>
    <name evidence="5" type="primary">sca1</name>
</gene>
<dbReference type="Pfam" id="PF03797">
    <property type="entry name" value="Autotransporter"/>
    <property type="match status" value="1"/>
</dbReference>
<feature type="compositionally biased region" description="Basic and acidic residues" evidence="2">
    <location>
        <begin position="850"/>
        <end position="861"/>
    </location>
</feature>
<keyword evidence="3" id="KW-0472">Membrane</keyword>
<reference evidence="5" key="1">
    <citation type="journal article" date="2006" name="BMC Microbiol.">
        <title>Sca1, a previously undescribed paralog from autotransporter protein-encoding genes in Rickettsia species.</title>
        <authorList>
            <person name="Ngwamidiba M."/>
            <person name="Blanc G."/>
            <person name="Raoult D."/>
            <person name="Fournier P.E."/>
        </authorList>
    </citation>
    <scope>NUCLEOTIDE SEQUENCE</scope>
    <source>
        <strain evidence="5">YM</strain>
    </source>
</reference>
<keyword evidence="3" id="KW-1133">Transmembrane helix</keyword>
<accession>I6LD79</accession>
<evidence type="ECO:0000313" key="5">
    <source>
        <dbReference type="EMBL" id="AAU06429.1"/>
    </source>
</evidence>
<dbReference type="PROSITE" id="PS51208">
    <property type="entry name" value="AUTOTRANSPORTER"/>
    <property type="match status" value="1"/>
</dbReference>
<feature type="compositionally biased region" description="Low complexity" evidence="2">
    <location>
        <begin position="200"/>
        <end position="213"/>
    </location>
</feature>
<feature type="compositionally biased region" description="Basic and acidic residues" evidence="2">
    <location>
        <begin position="434"/>
        <end position="471"/>
    </location>
</feature>
<dbReference type="SUPFAM" id="SSF103515">
    <property type="entry name" value="Autotransporter"/>
    <property type="match status" value="1"/>
</dbReference>
<feature type="domain" description="Autotransporter" evidence="4">
    <location>
        <begin position="1691"/>
        <end position="1975"/>
    </location>
</feature>
<proteinExistence type="predicted"/>
<keyword evidence="1" id="KW-0175">Coiled coil</keyword>
<dbReference type="InterPro" id="IPR036709">
    <property type="entry name" value="Autotransporte_beta_dom_sf"/>
</dbReference>
<evidence type="ECO:0000259" key="4">
    <source>
        <dbReference type="PROSITE" id="PS51208"/>
    </source>
</evidence>
<dbReference type="InterPro" id="IPR005546">
    <property type="entry name" value="Autotransporte_beta"/>
</dbReference>
<feature type="coiled-coil region" evidence="1">
    <location>
        <begin position="322"/>
        <end position="379"/>
    </location>
</feature>
<feature type="transmembrane region" description="Helical" evidence="3">
    <location>
        <begin position="20"/>
        <end position="39"/>
    </location>
</feature>
<sequence length="1975" mass="220198">MNKLTEQHLLKKSRFLKYSLFASISVGAIIAIPFEGMAMSKEAFRIDLSNKLLNHVSQLNGHKDKTNTPQQIGTVIVPEPEINTYTPSEIREMKISNKPKTSNPLKDVPIEDHYKVVARSKSDVGKARKVRPITRRKTFAGTEKTAQSQSTYTPESIEQMPQKSEIIITESSPTFSPASNGFITAPNTPNTTLTSPEHYTTAPGTPSSTPATPYQSTSDSKPNDSLGANTPPNINTNSKAVRRLSFSSSGPQQQAVQSSSQVKSEVPLKPTFVPLPTKKSSTEIAAGMVSNISRVNEIIGIKLAEVTQAIKDTTGKKNKKPLQKLYTQLTSAQKTTEELKSRAEEIETKIKIGKNKDKIKKLEKELTSKNNKADRLFQKIEKIDIPANKVSIKSQETVPVTTASTKVSAFQAQQARINEARQGIFNKNKSSGDNARKSSARTEREKKKQEAQKQLSEIKKQEKAIKTASDKAKEVAASVKKETSRTALRAMQDKMNGDSDGPTYKQPPKAKPTIPLSHGVQRILCEQPEDEEGYLVPRKVHQQPYTVMLPNQEIEDPIPSHSKDIYESKVSQYINYLNSIQPNQSNQAQIDSVIDSLATEMRKFSADQFSQKLGEIAHLASIEAYNDLFEKLYEIQQARIPETQKVYKQAEIFQSYAEYEENLRKSSTPVLSRSSSAKSVISSNFEEKSALLQTTTTDESLRSDNNWKNPAPYSSSPKLDKRGLEYLDLAGDAFVQNLKQPDTLTIEALSLITPTQNTTVAKSDSSRKNNVSGSIPEIQQLQSEKMRTETLGVQDDLELYLHYTPQETLTEESTYLVSSKNKQGNIIKRAVSKIGSILQTNYAENRKRKRDGETSKQRTVDQEGEFGHAWGNENHNVVSGFTKKATQLISLLDAKRTAILQTTSPSQRKSLSLVLQEIENDYREAIKISQELQQVLIRKPEDIKAYNSKAEKKLDAIKSRADKYFNNIETDADVGFNPNGGNNHSMPTANMDSLPKNLAVTPPINVGSLYNSPQAQQFREDHIVRELTDVDASIYNTAPPEVVKEAEALLDRSQGRLNLVDSTIVRELTDVDASIYNTAPPEVVKEAEALLDRSQDRLNLVDSTIVRELTDVDASIYNIAPPEVVKEAEALLDRSQDRLNLVDSTIKKGTQPLSTIYESVSYENLASETIYKTEQPKPSISYTNTSKRKLPIPLFRSADLDKKLEYLDLEDKLLEVEEARIVKEKQAIATLDQYQDPENPEFKRLAMEALDLSSKESQLKAKRKTIAAEFSLNEKSSSTDVSILRSYSIDDISSALSDAESNLSRSPSVSGLEDLNNSNVMKLGELKSKHKKIANDYKAKELELDTLNHDDPEKIWLEGEIKHLDTESKPKVNESKPVFSCSSSVGSINSFSNGDNLSSRDVVTSVDTLTREIDKDYVDTYIRVLSNKIQKIEELPGSSSRSEELNHIKEAMAYISNRIQDVEELDEKMLLAINARLQEHDEKISSLLLEKYTGEEAADILAQSLLQEMLVSDGKSESILPAGDEEQEDTEVSRQLSSLPALASSNECALALSDDREKECLALGDGSEDEESSNECALALSDDREKECLALGDGSEDEESYDSGFEEEEETIGQLSDSDGGNLKITEVDTAIPLEQEAKKEMQTQISENAPTLNQAKVVNTIVNNMIRNRLDASMNMSNNMVAVGAGDEEESHIKRGLWMRGMYGTNNHGRVENMTGYRGTNKGATIGFDAEIDNNIVGIAYSNVHSVFKFKNSKNNDKELINSHVVSIYGQKELPKNFALQALVSASKNFIKDKTTYSYGDTKIRSNVKHRNNSYNAEALLQYNYLLQSKFVITPNIGLRYVKSRDGVYNEIGVNVQEIALTMKENNILSGIVGTKVTVPLKDALKFNNLSLTFQGAVEHNFKEKTQRINRVVKIFDNTFKHNYLIPKQPKTSYNLGTGIIGSIKNTTISLDYNYYLNKHYRSHQGSVKLKVNL</sequence>
<organism evidence="5">
    <name type="scientific">Rickettsia japonica</name>
    <dbReference type="NCBI Taxonomy" id="35790"/>
    <lineage>
        <taxon>Bacteria</taxon>
        <taxon>Pseudomonadati</taxon>
        <taxon>Pseudomonadota</taxon>
        <taxon>Alphaproteobacteria</taxon>
        <taxon>Rickettsiales</taxon>
        <taxon>Rickettsiaceae</taxon>
        <taxon>Rickettsieae</taxon>
        <taxon>Rickettsia</taxon>
        <taxon>spotted fever group</taxon>
    </lineage>
</organism>
<feature type="compositionally biased region" description="Polar residues" evidence="2">
    <location>
        <begin position="693"/>
        <end position="717"/>
    </location>
</feature>
<feature type="region of interest" description="Disordered" evidence="2">
    <location>
        <begin position="693"/>
        <end position="719"/>
    </location>
</feature>
<dbReference type="SMART" id="SM00869">
    <property type="entry name" value="Autotransporter"/>
    <property type="match status" value="1"/>
</dbReference>
<feature type="compositionally biased region" description="Polar residues" evidence="2">
    <location>
        <begin position="172"/>
        <end position="198"/>
    </location>
</feature>
<feature type="region of interest" description="Disordered" evidence="2">
    <location>
        <begin position="135"/>
        <end position="160"/>
    </location>
</feature>
<evidence type="ECO:0000256" key="2">
    <source>
        <dbReference type="SAM" id="MobiDB-lite"/>
    </source>
</evidence>
<feature type="region of interest" description="Disordered" evidence="2">
    <location>
        <begin position="1519"/>
        <end position="1538"/>
    </location>
</feature>
<keyword evidence="3" id="KW-0812">Transmembrane</keyword>
<feature type="compositionally biased region" description="Polar residues" evidence="2">
    <location>
        <begin position="144"/>
        <end position="160"/>
    </location>
</feature>
<name>I6LD79_RICJA</name>
<evidence type="ECO:0000256" key="1">
    <source>
        <dbReference type="SAM" id="Coils"/>
    </source>
</evidence>
<feature type="region of interest" description="Disordered" evidence="2">
    <location>
        <begin position="422"/>
        <end position="471"/>
    </location>
</feature>
<feature type="region of interest" description="Disordered" evidence="2">
    <location>
        <begin position="172"/>
        <end position="264"/>
    </location>
</feature>